<keyword evidence="2" id="KW-0813">Transport</keyword>
<comment type="function">
    <text evidence="8">Probably part of an ABC transporter complex. Responsible for energy coupling to the transport system.</text>
</comment>
<evidence type="ECO:0000256" key="1">
    <source>
        <dbReference type="ARBA" id="ARBA00004202"/>
    </source>
</evidence>
<evidence type="ECO:0000256" key="4">
    <source>
        <dbReference type="ARBA" id="ARBA00022741"/>
    </source>
</evidence>
<evidence type="ECO:0000256" key="8">
    <source>
        <dbReference type="ARBA" id="ARBA00025157"/>
    </source>
</evidence>
<dbReference type="InterPro" id="IPR050095">
    <property type="entry name" value="ECF_ABC_transporter_ATP-bd"/>
</dbReference>
<dbReference type="PANTHER" id="PTHR43553">
    <property type="entry name" value="HEAVY METAL TRANSPORTER"/>
    <property type="match status" value="1"/>
</dbReference>
<keyword evidence="3" id="KW-1003">Cell membrane</keyword>
<evidence type="ECO:0000256" key="6">
    <source>
        <dbReference type="ARBA" id="ARBA00022967"/>
    </source>
</evidence>
<evidence type="ECO:0000256" key="7">
    <source>
        <dbReference type="ARBA" id="ARBA00023136"/>
    </source>
</evidence>
<keyword evidence="7" id="KW-0472">Membrane</keyword>
<dbReference type="Pfam" id="PF00005">
    <property type="entry name" value="ABC_tran"/>
    <property type="match status" value="1"/>
</dbReference>
<dbReference type="PROSITE" id="PS00211">
    <property type="entry name" value="ABC_TRANSPORTER_1"/>
    <property type="match status" value="1"/>
</dbReference>
<comment type="subcellular location">
    <subcellularLocation>
        <location evidence="1">Cell membrane</location>
        <topology evidence="1">Peripheral membrane protein</topology>
    </subcellularLocation>
</comment>
<protein>
    <submittedName>
        <fullName evidence="10">ABC transporter ATP-binding protein</fullName>
    </submittedName>
</protein>
<keyword evidence="5 10" id="KW-0067">ATP-binding</keyword>
<dbReference type="GO" id="GO:0016887">
    <property type="term" value="F:ATP hydrolysis activity"/>
    <property type="evidence" value="ECO:0007669"/>
    <property type="project" value="InterPro"/>
</dbReference>
<dbReference type="InterPro" id="IPR015856">
    <property type="entry name" value="ABC_transpr_CbiO/EcfA_su"/>
</dbReference>
<keyword evidence="6" id="KW-1278">Translocase</keyword>
<dbReference type="SUPFAM" id="SSF52540">
    <property type="entry name" value="P-loop containing nucleoside triphosphate hydrolases"/>
    <property type="match status" value="1"/>
</dbReference>
<evidence type="ECO:0000256" key="5">
    <source>
        <dbReference type="ARBA" id="ARBA00022840"/>
    </source>
</evidence>
<evidence type="ECO:0000313" key="10">
    <source>
        <dbReference type="EMBL" id="HIQ29877.1"/>
    </source>
</evidence>
<evidence type="ECO:0000313" key="11">
    <source>
        <dbReference type="Proteomes" id="UP000608579"/>
    </source>
</evidence>
<evidence type="ECO:0000259" key="9">
    <source>
        <dbReference type="PROSITE" id="PS50893"/>
    </source>
</evidence>
<evidence type="ECO:0000256" key="3">
    <source>
        <dbReference type="ARBA" id="ARBA00022475"/>
    </source>
</evidence>
<evidence type="ECO:0000256" key="2">
    <source>
        <dbReference type="ARBA" id="ARBA00022448"/>
    </source>
</evidence>
<dbReference type="EMBL" id="DQVM01000094">
    <property type="protein sequence ID" value="HIQ29877.1"/>
    <property type="molecule type" value="Genomic_DNA"/>
</dbReference>
<name>A0A832ZVY0_CALS0</name>
<dbReference type="SMART" id="SM00382">
    <property type="entry name" value="AAA"/>
    <property type="match status" value="1"/>
</dbReference>
<keyword evidence="4" id="KW-0547">Nucleotide-binding</keyword>
<gene>
    <name evidence="10" type="ORF">EYH45_04865</name>
</gene>
<feature type="domain" description="ABC transporter" evidence="9">
    <location>
        <begin position="4"/>
        <end position="171"/>
    </location>
</feature>
<dbReference type="GO" id="GO:0042626">
    <property type="term" value="F:ATPase-coupled transmembrane transporter activity"/>
    <property type="evidence" value="ECO:0007669"/>
    <property type="project" value="TreeGrafter"/>
</dbReference>
<sequence length="171" mass="19114">MVLIEVDSLTFTYSGRRNPALTDINLKIDSGEFVLLVGPSGCGKSTLCRCLNGLIPHFYEGELHGEVYVDGLRVRDTPTYLLSQRIGMVFQNPQNQLFSLSVEGDIAFALENLALPREEIRKRVDEVLKLLRIEHLRNKPPTELSGGQQQKVAIASILAMRPKILLLDEPT</sequence>
<proteinExistence type="predicted"/>
<accession>A0A832ZVY0</accession>
<dbReference type="Gene3D" id="3.40.50.300">
    <property type="entry name" value="P-loop containing nucleotide triphosphate hydrolases"/>
    <property type="match status" value="1"/>
</dbReference>
<dbReference type="AlphaFoldDB" id="A0A832ZVY0"/>
<dbReference type="GO" id="GO:0043190">
    <property type="term" value="C:ATP-binding cassette (ABC) transporter complex"/>
    <property type="evidence" value="ECO:0007669"/>
    <property type="project" value="TreeGrafter"/>
</dbReference>
<dbReference type="InterPro" id="IPR017871">
    <property type="entry name" value="ABC_transporter-like_CS"/>
</dbReference>
<reference evidence="10" key="1">
    <citation type="journal article" date="2020" name="ISME J.">
        <title>Gammaproteobacteria mediating utilization of methyl-, sulfur- and petroleum organic compounds in deep ocean hydrothermal plumes.</title>
        <authorList>
            <person name="Zhou Z."/>
            <person name="Liu Y."/>
            <person name="Pan J."/>
            <person name="Cron B.R."/>
            <person name="Toner B.M."/>
            <person name="Anantharaman K."/>
            <person name="Breier J.A."/>
            <person name="Dick G.J."/>
            <person name="Li M."/>
        </authorList>
    </citation>
    <scope>NUCLEOTIDE SEQUENCE</scope>
    <source>
        <strain evidence="10">SZUA-1515</strain>
    </source>
</reference>
<feature type="non-terminal residue" evidence="10">
    <location>
        <position position="171"/>
    </location>
</feature>
<dbReference type="InterPro" id="IPR027417">
    <property type="entry name" value="P-loop_NTPase"/>
</dbReference>
<organism evidence="10 11">
    <name type="scientific">Caldiarchaeum subterraneum</name>
    <dbReference type="NCBI Taxonomy" id="311458"/>
    <lineage>
        <taxon>Archaea</taxon>
        <taxon>Nitrososphaerota</taxon>
        <taxon>Candidatus Caldarchaeales</taxon>
        <taxon>Candidatus Caldarchaeaceae</taxon>
        <taxon>Candidatus Caldarchaeum</taxon>
    </lineage>
</organism>
<dbReference type="GO" id="GO:0005524">
    <property type="term" value="F:ATP binding"/>
    <property type="evidence" value="ECO:0007669"/>
    <property type="project" value="UniProtKB-KW"/>
</dbReference>
<dbReference type="CDD" id="cd03225">
    <property type="entry name" value="ABC_cobalt_CbiO_domain1"/>
    <property type="match status" value="1"/>
</dbReference>
<dbReference type="InterPro" id="IPR003593">
    <property type="entry name" value="AAA+_ATPase"/>
</dbReference>
<dbReference type="InterPro" id="IPR003439">
    <property type="entry name" value="ABC_transporter-like_ATP-bd"/>
</dbReference>
<comment type="caution">
    <text evidence="10">The sequence shown here is derived from an EMBL/GenBank/DDBJ whole genome shotgun (WGS) entry which is preliminary data.</text>
</comment>
<dbReference type="Proteomes" id="UP000608579">
    <property type="component" value="Unassembled WGS sequence"/>
</dbReference>
<dbReference type="PANTHER" id="PTHR43553:SF27">
    <property type="entry name" value="ENERGY-COUPLING FACTOR TRANSPORTER ATP-BINDING PROTEIN ECFA2"/>
    <property type="match status" value="1"/>
</dbReference>
<dbReference type="PROSITE" id="PS50893">
    <property type="entry name" value="ABC_TRANSPORTER_2"/>
    <property type="match status" value="1"/>
</dbReference>